<evidence type="ECO:0000256" key="1">
    <source>
        <dbReference type="SAM" id="MobiDB-lite"/>
    </source>
</evidence>
<feature type="region of interest" description="Disordered" evidence="1">
    <location>
        <begin position="1"/>
        <end position="43"/>
    </location>
</feature>
<feature type="compositionally biased region" description="Acidic residues" evidence="1">
    <location>
        <begin position="7"/>
        <end position="23"/>
    </location>
</feature>
<dbReference type="AlphaFoldDB" id="A0AAD9VCD6"/>
<evidence type="ECO:0000313" key="3">
    <source>
        <dbReference type="Proteomes" id="UP001249851"/>
    </source>
</evidence>
<dbReference type="EMBL" id="JARQWQ010000011">
    <property type="protein sequence ID" value="KAK2568892.1"/>
    <property type="molecule type" value="Genomic_DNA"/>
</dbReference>
<proteinExistence type="predicted"/>
<comment type="caution">
    <text evidence="2">The sequence shown here is derived from an EMBL/GenBank/DDBJ whole genome shotgun (WGS) entry which is preliminary data.</text>
</comment>
<organism evidence="2 3">
    <name type="scientific">Acropora cervicornis</name>
    <name type="common">Staghorn coral</name>
    <dbReference type="NCBI Taxonomy" id="6130"/>
    <lineage>
        <taxon>Eukaryota</taxon>
        <taxon>Metazoa</taxon>
        <taxon>Cnidaria</taxon>
        <taxon>Anthozoa</taxon>
        <taxon>Hexacorallia</taxon>
        <taxon>Scleractinia</taxon>
        <taxon>Astrocoeniina</taxon>
        <taxon>Acroporidae</taxon>
        <taxon>Acropora</taxon>
    </lineage>
</organism>
<evidence type="ECO:0000313" key="2">
    <source>
        <dbReference type="EMBL" id="KAK2568892.1"/>
    </source>
</evidence>
<feature type="region of interest" description="Disordered" evidence="1">
    <location>
        <begin position="252"/>
        <end position="275"/>
    </location>
</feature>
<protein>
    <submittedName>
        <fullName evidence="2">Uncharacterized protein</fullName>
    </submittedName>
</protein>
<dbReference type="Proteomes" id="UP001249851">
    <property type="component" value="Unassembled WGS sequence"/>
</dbReference>
<gene>
    <name evidence="2" type="ORF">P5673_006956</name>
</gene>
<feature type="region of interest" description="Disordered" evidence="1">
    <location>
        <begin position="316"/>
        <end position="409"/>
    </location>
</feature>
<feature type="region of interest" description="Disordered" evidence="1">
    <location>
        <begin position="286"/>
        <end position="305"/>
    </location>
</feature>
<reference evidence="2" key="2">
    <citation type="journal article" date="2023" name="Science">
        <title>Genomic signatures of disease resistance in endangered staghorn corals.</title>
        <authorList>
            <person name="Vollmer S.V."/>
            <person name="Selwyn J.D."/>
            <person name="Despard B.A."/>
            <person name="Roesel C.L."/>
        </authorList>
    </citation>
    <scope>NUCLEOTIDE SEQUENCE</scope>
    <source>
        <strain evidence="2">K2</strain>
    </source>
</reference>
<keyword evidence="3" id="KW-1185">Reference proteome</keyword>
<accession>A0AAD9VCD6</accession>
<name>A0AAD9VCD6_ACRCE</name>
<reference evidence="2" key="1">
    <citation type="journal article" date="2023" name="G3 (Bethesda)">
        <title>Whole genome assembly and annotation of the endangered Caribbean coral Acropora cervicornis.</title>
        <authorList>
            <person name="Selwyn J.D."/>
            <person name="Vollmer S.V."/>
        </authorList>
    </citation>
    <scope>NUCLEOTIDE SEQUENCE</scope>
    <source>
        <strain evidence="2">K2</strain>
    </source>
</reference>
<sequence length="562" mass="61583">MAVAEGSGEEGDEEEEEEEEQEQQEGFIVPDDEGEPGPSPSYYRRLEREEVSPYFPSAFALDPSSPLDFNFELFLLNSLSLPCAIEKRGDTVPAIEAVTFETPERAIAYCSEKIEPGWRATLPPTSSQLPATASRQLDKRALFQRDGRSLAKALKSGQQPFDASLKEVRLDRLAICNVAAIVSRQCTSGAGLSMARLLNLRYAALRYHSGQYCPQYLLAGMVEYGVNFATFQPPDAKALDLLHDSLRRMWRTEEEERDVSEGELSASSSESSDEAMIPCTFPQSVLQQMQPGGGEVQGSSAGTENPLRSLFASFASGQSDDEDDNSQQPGSQAEEAPPQRAQLPNAFGGGRKRKVTSASGGGASASKTSRGRAEEVLEEGPLQAEPSQGAQGEPPQQDPWPELRGRLIPGLRKDDLPSGRALEELLQFFRDHQPLPLEEAQRSEQPAMEPQHDQLRRERVNRDLKALLATCSDECVGQIEHCSLRFSDVRFRDLQGESFCGPDGSRCALCKTFCQHATALCGLLDTSGATRTALTSQRLQRCPAVHAIYCAALPNTLPQNRE</sequence>